<evidence type="ECO:0000313" key="2">
    <source>
        <dbReference type="EMBL" id="CAB5222223.1"/>
    </source>
</evidence>
<dbReference type="EMBL" id="LR798301">
    <property type="protein sequence ID" value="CAB5222223.1"/>
    <property type="molecule type" value="Genomic_DNA"/>
</dbReference>
<name>A0A6J7X4K7_9CAUD</name>
<organism evidence="2">
    <name type="scientific">uncultured Caudovirales phage</name>
    <dbReference type="NCBI Taxonomy" id="2100421"/>
    <lineage>
        <taxon>Viruses</taxon>
        <taxon>Duplodnaviria</taxon>
        <taxon>Heunggongvirae</taxon>
        <taxon>Uroviricota</taxon>
        <taxon>Caudoviricetes</taxon>
        <taxon>Peduoviridae</taxon>
        <taxon>Maltschvirus</taxon>
        <taxon>Maltschvirus maltsch</taxon>
    </lineage>
</organism>
<protein>
    <submittedName>
        <fullName evidence="2">Uncharacterized protein</fullName>
    </submittedName>
</protein>
<proteinExistence type="predicted"/>
<feature type="region of interest" description="Disordered" evidence="1">
    <location>
        <begin position="1"/>
        <end position="25"/>
    </location>
</feature>
<accession>A0A6J7X4K7</accession>
<evidence type="ECO:0000256" key="1">
    <source>
        <dbReference type="SAM" id="MobiDB-lite"/>
    </source>
</evidence>
<gene>
    <name evidence="2" type="ORF">UFOVP361_23</name>
</gene>
<reference evidence="2" key="1">
    <citation type="submission" date="2020-05" db="EMBL/GenBank/DDBJ databases">
        <authorList>
            <person name="Chiriac C."/>
            <person name="Salcher M."/>
            <person name="Ghai R."/>
            <person name="Kavagutti S V."/>
        </authorList>
    </citation>
    <scope>NUCLEOTIDE SEQUENCE</scope>
</reference>
<feature type="compositionally biased region" description="Low complexity" evidence="1">
    <location>
        <begin position="11"/>
        <end position="25"/>
    </location>
</feature>
<sequence>MRGGEPRRLNLSLGSGISGSPIASSPRSGALYDFSAMRRARWSEFYSEQHTGKNLGYDYTFQNKYVAKSPGGRTGFIGNKYQSARRESSSAQIVKDPLDTFKPHRPMTKLKGAGVQPRIRFADTKRMRNRAQFLYNKANPENINELDLQRKTDYQELKHLKGNS</sequence>